<reference evidence="6" key="2">
    <citation type="submission" date="2018-10" db="EMBL/GenBank/DDBJ databases">
        <authorList>
            <person name="Wang Y."/>
            <person name="Wang J."/>
            <person name="Yang X."/>
            <person name="Wang Z."/>
            <person name="Huang Y."/>
        </authorList>
    </citation>
    <scope>NUCLEOTIDE SEQUENCE [LARGE SCALE GENOMIC DNA]</scope>
    <source>
        <strain evidence="6">J015</strain>
    </source>
</reference>
<dbReference type="InterPro" id="IPR044094">
    <property type="entry name" value="AtsA-like_MBL-fold"/>
</dbReference>
<dbReference type="SUPFAM" id="SSF56281">
    <property type="entry name" value="Metallo-hydrolase/oxidoreductase"/>
    <property type="match status" value="1"/>
</dbReference>
<protein>
    <submittedName>
        <fullName evidence="5">MBL fold metallo-hydrolase</fullName>
    </submittedName>
</protein>
<dbReference type="InterPro" id="IPR036866">
    <property type="entry name" value="RibonucZ/Hydroxyglut_hydro"/>
</dbReference>
<dbReference type="Pfam" id="PF12706">
    <property type="entry name" value="Lactamase_B_2"/>
    <property type="match status" value="1"/>
</dbReference>
<sequence>MPGPTPKPRTHPAEGLPVSVELITLGTAAGPAIRGPENGISSALVVDDAFYMVDFGLGCSRAAHEAGLRGKDFAAGFVTHLHSDHVVELPGFLLWNWGSPVEGFTGPVSIVGPGKDATRAGGARLSGTGELVSHSLQAFSYDIDIRVHDEARPDLASLIRTVDLTTPAHGSPDAARPFDVYEDDRVKVTGILVEHPPVRPALAFRFDTDAGSVVFSGDTAECEAMAVLANGADVLVHEAVNLDFYAGKGFAPEFLNHQRIAHTPPEGAGRVAASAGVGRLVLSHLAGRAEPDWWRTRAASAFDGPVDVAASGQRFRIGTPVLASA</sequence>
<dbReference type="AlphaFoldDB" id="A0A3B0FV88"/>
<feature type="domain" description="Metallo-beta-lactamase" evidence="3">
    <location>
        <begin position="40"/>
        <end position="93"/>
    </location>
</feature>
<evidence type="ECO:0000259" key="4">
    <source>
        <dbReference type="Pfam" id="PF12706"/>
    </source>
</evidence>
<dbReference type="Gene3D" id="3.60.15.10">
    <property type="entry name" value="Ribonuclease Z/Hydroxyacylglutathione hydrolase-like"/>
    <property type="match status" value="1"/>
</dbReference>
<evidence type="ECO:0000256" key="2">
    <source>
        <dbReference type="ARBA" id="ARBA00022801"/>
    </source>
</evidence>
<gene>
    <name evidence="5" type="ORF">D7Z96_10650</name>
</gene>
<reference evidence="5 6" key="1">
    <citation type="submission" date="2018-10" db="EMBL/GenBank/DDBJ databases">
        <title>Genome-guide identification and characterization of bacteria that degrade polycyclic aromatic hydrocarbons and resist hexavalent chromium simultaneously.</title>
        <authorList>
            <person name="Feng H."/>
        </authorList>
    </citation>
    <scope>NUCLEOTIDE SEQUENCE [LARGE SCALE GENOMIC DNA]</scope>
    <source>
        <strain evidence="5 6">J015</strain>
    </source>
</reference>
<evidence type="ECO:0000313" key="5">
    <source>
        <dbReference type="EMBL" id="RKO23739.1"/>
    </source>
</evidence>
<keyword evidence="2 5" id="KW-0378">Hydrolase</keyword>
<dbReference type="InterPro" id="IPR001279">
    <property type="entry name" value="Metallo-B-lactamas"/>
</dbReference>
<proteinExistence type="predicted"/>
<dbReference type="Proteomes" id="UP000273159">
    <property type="component" value="Unassembled WGS sequence"/>
</dbReference>
<dbReference type="Pfam" id="PF00753">
    <property type="entry name" value="Lactamase_B"/>
    <property type="match status" value="1"/>
</dbReference>
<feature type="domain" description="Metallo-beta-lactamase" evidence="4">
    <location>
        <begin position="173"/>
        <end position="284"/>
    </location>
</feature>
<dbReference type="GO" id="GO:0042781">
    <property type="term" value="F:3'-tRNA processing endoribonuclease activity"/>
    <property type="evidence" value="ECO:0007669"/>
    <property type="project" value="TreeGrafter"/>
</dbReference>
<evidence type="ECO:0000259" key="3">
    <source>
        <dbReference type="Pfam" id="PF00753"/>
    </source>
</evidence>
<dbReference type="PANTHER" id="PTHR46018:SF2">
    <property type="entry name" value="ZINC PHOSPHODIESTERASE ELAC PROTEIN 1"/>
    <property type="match status" value="1"/>
</dbReference>
<accession>A0A3B0FV88</accession>
<keyword evidence="1" id="KW-0540">Nuclease</keyword>
<dbReference type="CDD" id="cd07719">
    <property type="entry name" value="arylsulfatase_AtsA-like_MBL-fold"/>
    <property type="match status" value="1"/>
</dbReference>
<dbReference type="EMBL" id="RBNH01000008">
    <property type="protein sequence ID" value="RKO23739.1"/>
    <property type="molecule type" value="Genomic_DNA"/>
</dbReference>
<comment type="caution">
    <text evidence="5">The sequence shown here is derived from an EMBL/GenBank/DDBJ whole genome shotgun (WGS) entry which is preliminary data.</text>
</comment>
<evidence type="ECO:0000256" key="1">
    <source>
        <dbReference type="ARBA" id="ARBA00022759"/>
    </source>
</evidence>
<name>A0A3B0FV88_PSEPS</name>
<organism evidence="5 6">
    <name type="scientific">Pseudarthrobacter phenanthrenivorans</name>
    <name type="common">Arthrobacter phenanthrenivorans</name>
    <dbReference type="NCBI Taxonomy" id="361575"/>
    <lineage>
        <taxon>Bacteria</taxon>
        <taxon>Bacillati</taxon>
        <taxon>Actinomycetota</taxon>
        <taxon>Actinomycetes</taxon>
        <taxon>Micrococcales</taxon>
        <taxon>Micrococcaceae</taxon>
        <taxon>Pseudarthrobacter</taxon>
    </lineage>
</organism>
<dbReference type="PANTHER" id="PTHR46018">
    <property type="entry name" value="ZINC PHOSPHODIESTERASE ELAC PROTEIN 1"/>
    <property type="match status" value="1"/>
</dbReference>
<keyword evidence="1" id="KW-0255">Endonuclease</keyword>
<evidence type="ECO:0000313" key="6">
    <source>
        <dbReference type="Proteomes" id="UP000273159"/>
    </source>
</evidence>